<feature type="region of interest" description="Disordered" evidence="1">
    <location>
        <begin position="27"/>
        <end position="48"/>
    </location>
</feature>
<comment type="caution">
    <text evidence="2">The sequence shown here is derived from an EMBL/GenBank/DDBJ whole genome shotgun (WGS) entry which is preliminary data.</text>
</comment>
<keyword evidence="3" id="KW-1185">Reference proteome</keyword>
<gene>
    <name evidence="2" type="ORF">RJT34_26121</name>
</gene>
<evidence type="ECO:0000313" key="3">
    <source>
        <dbReference type="Proteomes" id="UP001359559"/>
    </source>
</evidence>
<reference evidence="2 3" key="1">
    <citation type="submission" date="2024-01" db="EMBL/GenBank/DDBJ databases">
        <title>The genomes of 5 underutilized Papilionoideae crops provide insights into root nodulation and disease resistance.</title>
        <authorList>
            <person name="Yuan L."/>
        </authorList>
    </citation>
    <scope>NUCLEOTIDE SEQUENCE [LARGE SCALE GENOMIC DNA]</scope>
    <source>
        <strain evidence="2">LY-2023</strain>
        <tissue evidence="2">Leaf</tissue>
    </source>
</reference>
<organism evidence="2 3">
    <name type="scientific">Clitoria ternatea</name>
    <name type="common">Butterfly pea</name>
    <dbReference type="NCBI Taxonomy" id="43366"/>
    <lineage>
        <taxon>Eukaryota</taxon>
        <taxon>Viridiplantae</taxon>
        <taxon>Streptophyta</taxon>
        <taxon>Embryophyta</taxon>
        <taxon>Tracheophyta</taxon>
        <taxon>Spermatophyta</taxon>
        <taxon>Magnoliopsida</taxon>
        <taxon>eudicotyledons</taxon>
        <taxon>Gunneridae</taxon>
        <taxon>Pentapetalae</taxon>
        <taxon>rosids</taxon>
        <taxon>fabids</taxon>
        <taxon>Fabales</taxon>
        <taxon>Fabaceae</taxon>
        <taxon>Papilionoideae</taxon>
        <taxon>50 kb inversion clade</taxon>
        <taxon>NPAAA clade</taxon>
        <taxon>indigoferoid/millettioid clade</taxon>
        <taxon>Phaseoleae</taxon>
        <taxon>Clitoria</taxon>
    </lineage>
</organism>
<evidence type="ECO:0000313" key="2">
    <source>
        <dbReference type="EMBL" id="KAK7270735.1"/>
    </source>
</evidence>
<dbReference type="EMBL" id="JAYKXN010000007">
    <property type="protein sequence ID" value="KAK7270735.1"/>
    <property type="molecule type" value="Genomic_DNA"/>
</dbReference>
<proteinExistence type="predicted"/>
<dbReference type="Proteomes" id="UP001359559">
    <property type="component" value="Unassembled WGS sequence"/>
</dbReference>
<accession>A0AAN9FB13</accession>
<name>A0AAN9FB13_CLITE</name>
<sequence length="83" mass="9098">MLIYENKKCLCNRQAKIQCFESVEHPGETGCGNGNMAPLLEPSNSEAEVASLPSQNMMNSNLEELAQDDHPMAEAEAEEDNAE</sequence>
<dbReference type="AlphaFoldDB" id="A0AAN9FB13"/>
<protein>
    <submittedName>
        <fullName evidence="2">Uncharacterized protein</fullName>
    </submittedName>
</protein>
<evidence type="ECO:0000256" key="1">
    <source>
        <dbReference type="SAM" id="MobiDB-lite"/>
    </source>
</evidence>